<proteinExistence type="predicted"/>
<keyword evidence="2" id="KW-1185">Reference proteome</keyword>
<reference evidence="1 2" key="1">
    <citation type="submission" date="2020-08" db="EMBL/GenBank/DDBJ databases">
        <authorList>
            <person name="Hejnol A."/>
        </authorList>
    </citation>
    <scope>NUCLEOTIDE SEQUENCE [LARGE SCALE GENOMIC DNA]</scope>
</reference>
<dbReference type="AlphaFoldDB" id="A0A7I8VLA2"/>
<dbReference type="EMBL" id="CAJFCJ010000007">
    <property type="protein sequence ID" value="CAD5117071.1"/>
    <property type="molecule type" value="Genomic_DNA"/>
</dbReference>
<evidence type="ECO:0000313" key="1">
    <source>
        <dbReference type="EMBL" id="CAD5117071.1"/>
    </source>
</evidence>
<protein>
    <submittedName>
        <fullName evidence="1">DgyrCDS5892</fullName>
    </submittedName>
</protein>
<dbReference type="Proteomes" id="UP000549394">
    <property type="component" value="Unassembled WGS sequence"/>
</dbReference>
<evidence type="ECO:0000313" key="2">
    <source>
        <dbReference type="Proteomes" id="UP000549394"/>
    </source>
</evidence>
<name>A0A7I8VLA2_9ANNE</name>
<organism evidence="1 2">
    <name type="scientific">Dimorphilus gyrociliatus</name>
    <dbReference type="NCBI Taxonomy" id="2664684"/>
    <lineage>
        <taxon>Eukaryota</taxon>
        <taxon>Metazoa</taxon>
        <taxon>Spiralia</taxon>
        <taxon>Lophotrochozoa</taxon>
        <taxon>Annelida</taxon>
        <taxon>Polychaeta</taxon>
        <taxon>Polychaeta incertae sedis</taxon>
        <taxon>Dinophilidae</taxon>
        <taxon>Dimorphilus</taxon>
    </lineage>
</organism>
<sequence length="553" mass="64709">MSDRPKILSLSDLAKDVLRNIAIGTLLEGIRKRDLQTIKQTIKDYNNNKKTLKIIDNSVLLRCLKEAAEQDNEEIFTLLLRCEVGSNLRGKRGNRSFKCLYRCIALHLIRLGRKYLLKKLLEFTEGVINPNREPPSTNKLLRTTLTLGRHDCFRILLNHVQVTENKEAFVIVLNSPLEDKVELFKNMLSRMIKDEDRDQAILKYCLLENISTENLKSVLPFFSLSRRGRNHLCHSTLLSNHKDFFKFAVKEKIFSFRKEHVYDTLFYECSFLDELLEDYTTYYKDYLDKFFLPVQKFYILRRPSKLYTIFTHDKFVNQCQNHINALFGGLFNLNNSFSADLACRVWNIRQMWLTSFCLLIHFSHNPIGLSTDAINRMFACLITFFLDDVETLTFFGSLIATVVWYGYTYDNLTLNNSFFWAIDEKSSYAYFYELLLCISDQKSFNHLVKSRNGPVFVMPLKSMAKWCVRKQIGRPFPLRAKKLVEDSKLPFVVTSLLNLEKEMESLGFHRIVFTVKDGEVIFEKNCYESFDNETDIGDESYDSTSTLTSEEEF</sequence>
<comment type="caution">
    <text evidence="1">The sequence shown here is derived from an EMBL/GenBank/DDBJ whole genome shotgun (WGS) entry which is preliminary data.</text>
</comment>
<gene>
    <name evidence="1" type="ORF">DGYR_LOCUS5636</name>
</gene>
<accession>A0A7I8VLA2</accession>